<proteinExistence type="inferred from homology"/>
<comment type="subcellular location">
    <subcellularLocation>
        <location evidence="1">Membrane</location>
        <topology evidence="1">Multi-pass membrane protein</topology>
    </subcellularLocation>
</comment>
<dbReference type="Pfam" id="PF04193">
    <property type="entry name" value="PQ-loop"/>
    <property type="match status" value="2"/>
</dbReference>
<keyword evidence="4 8" id="KW-0472">Membrane</keyword>
<dbReference type="Gene3D" id="1.20.1280.290">
    <property type="match status" value="2"/>
</dbReference>
<evidence type="ECO:0000256" key="8">
    <source>
        <dbReference type="SAM" id="Phobius"/>
    </source>
</evidence>
<comment type="similarity">
    <text evidence="5">Belongs to the laat-1 family.</text>
</comment>
<evidence type="ECO:0000256" key="2">
    <source>
        <dbReference type="ARBA" id="ARBA00022692"/>
    </source>
</evidence>
<feature type="transmembrane region" description="Helical" evidence="8">
    <location>
        <begin position="259"/>
        <end position="277"/>
    </location>
</feature>
<feature type="transmembrane region" description="Helical" evidence="8">
    <location>
        <begin position="428"/>
        <end position="451"/>
    </location>
</feature>
<dbReference type="EMBL" id="CM032185">
    <property type="protein sequence ID" value="KAG7092563.1"/>
    <property type="molecule type" value="Genomic_DNA"/>
</dbReference>
<comment type="catalytic activity">
    <reaction evidence="6">
        <text>L-histidine(out) + L-arginine(in) = L-histidine(in) + L-arginine(out)</text>
        <dbReference type="Rhea" id="RHEA:71063"/>
        <dbReference type="ChEBI" id="CHEBI:32682"/>
        <dbReference type="ChEBI" id="CHEBI:57595"/>
    </reaction>
</comment>
<evidence type="ECO:0000256" key="6">
    <source>
        <dbReference type="ARBA" id="ARBA00050768"/>
    </source>
</evidence>
<dbReference type="FunFam" id="1.20.1280.290:FF:000009">
    <property type="entry name" value="PQ loop repeat family protein"/>
    <property type="match status" value="1"/>
</dbReference>
<dbReference type="FunFam" id="1.20.1280.290:FF:000028">
    <property type="entry name" value="Vacuolar membrane protein, putative"/>
    <property type="match status" value="1"/>
</dbReference>
<evidence type="ECO:0000256" key="1">
    <source>
        <dbReference type="ARBA" id="ARBA00004141"/>
    </source>
</evidence>
<dbReference type="PANTHER" id="PTHR16201:SF34">
    <property type="entry name" value="LYSOSOMAL AMINO ACID TRANSPORTER 1"/>
    <property type="match status" value="1"/>
</dbReference>
<keyword evidence="10" id="KW-1185">Reference proteome</keyword>
<evidence type="ECO:0000313" key="9">
    <source>
        <dbReference type="EMBL" id="KAG7092563.1"/>
    </source>
</evidence>
<evidence type="ECO:0000256" key="5">
    <source>
        <dbReference type="ARBA" id="ARBA00038039"/>
    </source>
</evidence>
<accession>A0A9P7S0Y4</accession>
<evidence type="ECO:0000256" key="3">
    <source>
        <dbReference type="ARBA" id="ARBA00022989"/>
    </source>
</evidence>
<dbReference type="PANTHER" id="PTHR16201">
    <property type="entry name" value="SEVEN TRANSMEMBRANE PROTEIN 1-RELATED"/>
    <property type="match status" value="1"/>
</dbReference>
<reference evidence="9" key="1">
    <citation type="journal article" date="2021" name="Genome Biol. Evol.">
        <title>The assembled and annotated genome of the fairy-ring fungus Marasmius oreades.</title>
        <authorList>
            <person name="Hiltunen M."/>
            <person name="Ament-Velasquez S.L."/>
            <person name="Johannesson H."/>
        </authorList>
    </citation>
    <scope>NUCLEOTIDE SEQUENCE</scope>
    <source>
        <strain evidence="9">03SP1</strain>
    </source>
</reference>
<evidence type="ECO:0008006" key="11">
    <source>
        <dbReference type="Google" id="ProtNLM"/>
    </source>
</evidence>
<feature type="transmembrane region" description="Helical" evidence="8">
    <location>
        <begin position="388"/>
        <end position="408"/>
    </location>
</feature>
<gene>
    <name evidence="9" type="ORF">E1B28_008912</name>
</gene>
<dbReference type="KEGG" id="more:E1B28_008912"/>
<dbReference type="GO" id="GO:0000329">
    <property type="term" value="C:fungal-type vacuole membrane"/>
    <property type="evidence" value="ECO:0007669"/>
    <property type="project" value="TreeGrafter"/>
</dbReference>
<dbReference type="InterPro" id="IPR051415">
    <property type="entry name" value="LAAT-1"/>
</dbReference>
<dbReference type="SMART" id="SM00679">
    <property type="entry name" value="CTNS"/>
    <property type="match status" value="2"/>
</dbReference>
<evidence type="ECO:0000313" key="10">
    <source>
        <dbReference type="Proteomes" id="UP001049176"/>
    </source>
</evidence>
<dbReference type="AlphaFoldDB" id="A0A9P7S0Y4"/>
<sequence length="492" mass="54542">MIGLTEMSEVLGYTSIVCWLGAQFPQVVENYQRHSCEGLALPFLANWLLGDFSNLVGCILTHQLPFQTWLATYFVFVDCALVGQYAYYQWWLKPPLQTHIKTRSASGHRRRGSISVLGSRPRYRTLSAVAANVAASAALVAQQDQVREYREQGTVLRHDSRFIGSTTNIISGEVYDEDGVDDSFNALADSFHSEGGRNIGRKRVSWSVERHGGRVGGAGQQFQRYGTLHASGTAAEHEEASAAITPTIKHKPITSSQSAGLAFLSIFALFSVGNLVGHKSNMGFVIAPRTIRIQNDLLPPRSTSSSLHPPLPIDFDRFSPYPPSEEGVSDSSHVTLQIPSSIASMKNSEASKTRIIGRIFAWLCTTLYLTSRLPQIWKNFSRKSVEGLSVYLFIFAFLGNLFYVLSILSNPNAHQPLPASREFIKESIPYLLGSGGTFIFDVTIVLQTVIYRRKPRSIRRGRRRSIVVREEESGLLAGDSPEHHPYESSTGD</sequence>
<comment type="caution">
    <text evidence="9">The sequence shown here is derived from an EMBL/GenBank/DDBJ whole genome shotgun (WGS) entry which is preliminary data.</text>
</comment>
<feature type="region of interest" description="Disordered" evidence="7">
    <location>
        <begin position="472"/>
        <end position="492"/>
    </location>
</feature>
<evidence type="ECO:0000256" key="7">
    <source>
        <dbReference type="SAM" id="MobiDB-lite"/>
    </source>
</evidence>
<dbReference type="RefSeq" id="XP_043009033.1">
    <property type="nucleotide sequence ID" value="XM_043153748.1"/>
</dbReference>
<dbReference type="InterPro" id="IPR006603">
    <property type="entry name" value="PQ-loop_rpt"/>
</dbReference>
<keyword evidence="3 8" id="KW-1133">Transmembrane helix</keyword>
<dbReference type="GO" id="GO:0015174">
    <property type="term" value="F:basic amino acid transmembrane transporter activity"/>
    <property type="evidence" value="ECO:0007669"/>
    <property type="project" value="TreeGrafter"/>
</dbReference>
<evidence type="ECO:0000256" key="4">
    <source>
        <dbReference type="ARBA" id="ARBA00023136"/>
    </source>
</evidence>
<name>A0A9P7S0Y4_9AGAR</name>
<keyword evidence="2 8" id="KW-0812">Transmembrane</keyword>
<protein>
    <recommendedName>
        <fullName evidence="11">PQ-loop-domain-containing protein</fullName>
    </recommendedName>
</protein>
<dbReference type="GeneID" id="66077988"/>
<dbReference type="Proteomes" id="UP001049176">
    <property type="component" value="Chromosome 5"/>
</dbReference>
<dbReference type="GO" id="GO:0034488">
    <property type="term" value="P:basic amino acid transmembrane export from vacuole"/>
    <property type="evidence" value="ECO:0007669"/>
    <property type="project" value="TreeGrafter"/>
</dbReference>
<organism evidence="9 10">
    <name type="scientific">Marasmius oreades</name>
    <name type="common">fairy-ring Marasmius</name>
    <dbReference type="NCBI Taxonomy" id="181124"/>
    <lineage>
        <taxon>Eukaryota</taxon>
        <taxon>Fungi</taxon>
        <taxon>Dikarya</taxon>
        <taxon>Basidiomycota</taxon>
        <taxon>Agaricomycotina</taxon>
        <taxon>Agaricomycetes</taxon>
        <taxon>Agaricomycetidae</taxon>
        <taxon>Agaricales</taxon>
        <taxon>Marasmiineae</taxon>
        <taxon>Marasmiaceae</taxon>
        <taxon>Marasmius</taxon>
    </lineage>
</organism>
<dbReference type="OrthoDB" id="8048523at2759"/>